<accession>A0A2I2FBE5</accession>
<dbReference type="Proteomes" id="UP000234585">
    <property type="component" value="Unassembled WGS sequence"/>
</dbReference>
<dbReference type="GeneID" id="36519862"/>
<keyword evidence="2" id="KW-1185">Reference proteome</keyword>
<evidence type="ECO:0000313" key="1">
    <source>
        <dbReference type="EMBL" id="PLB37933.1"/>
    </source>
</evidence>
<protein>
    <submittedName>
        <fullName evidence="1">Uncharacterized protein</fullName>
    </submittedName>
</protein>
<reference evidence="1 2" key="1">
    <citation type="submission" date="2017-12" db="EMBL/GenBank/DDBJ databases">
        <authorList>
            <consortium name="DOE Joint Genome Institute"/>
            <person name="Haridas S."/>
            <person name="Kjaerbolling I."/>
            <person name="Vesth T.C."/>
            <person name="Frisvad J.C."/>
            <person name="Nybo J.L."/>
            <person name="Theobald S."/>
            <person name="Kuo A."/>
            <person name="Bowyer P."/>
            <person name="Matsuda Y."/>
            <person name="Mondo S."/>
            <person name="Lyhne E.K."/>
            <person name="Kogle M.E."/>
            <person name="Clum A."/>
            <person name="Lipzen A."/>
            <person name="Salamov A."/>
            <person name="Ngan C.Y."/>
            <person name="Daum C."/>
            <person name="Chiniquy J."/>
            <person name="Barry K."/>
            <person name="LaButti K."/>
            <person name="Simmons B.A."/>
            <person name="Magnuson J.K."/>
            <person name="Mortensen U.H."/>
            <person name="Larsen T.O."/>
            <person name="Grigoriev I.V."/>
            <person name="Baker S.E."/>
            <person name="Andersen M.R."/>
            <person name="Nordberg H.P."/>
            <person name="Cantor M.N."/>
            <person name="Hua S.X."/>
        </authorList>
    </citation>
    <scope>NUCLEOTIDE SEQUENCE [LARGE SCALE GENOMIC DNA]</scope>
    <source>
        <strain evidence="1 2">CBS 102.13</strain>
    </source>
</reference>
<gene>
    <name evidence="1" type="ORF">BDW47DRAFT_106084</name>
</gene>
<evidence type="ECO:0000313" key="2">
    <source>
        <dbReference type="Proteomes" id="UP000234585"/>
    </source>
</evidence>
<proteinExistence type="predicted"/>
<organism evidence="1 2">
    <name type="scientific">Aspergillus candidus</name>
    <dbReference type="NCBI Taxonomy" id="41067"/>
    <lineage>
        <taxon>Eukaryota</taxon>
        <taxon>Fungi</taxon>
        <taxon>Dikarya</taxon>
        <taxon>Ascomycota</taxon>
        <taxon>Pezizomycotina</taxon>
        <taxon>Eurotiomycetes</taxon>
        <taxon>Eurotiomycetidae</taxon>
        <taxon>Eurotiales</taxon>
        <taxon>Aspergillaceae</taxon>
        <taxon>Aspergillus</taxon>
        <taxon>Aspergillus subgen. Circumdati</taxon>
    </lineage>
</organism>
<dbReference type="EMBL" id="KZ559139">
    <property type="protein sequence ID" value="PLB37933.1"/>
    <property type="molecule type" value="Genomic_DNA"/>
</dbReference>
<dbReference type="RefSeq" id="XP_024671945.1">
    <property type="nucleotide sequence ID" value="XM_024812702.1"/>
</dbReference>
<dbReference type="AlphaFoldDB" id="A0A2I2FBE5"/>
<name>A0A2I2FBE5_ASPCN</name>
<sequence>MTEIKRISPIGAQAEACLVPRPGTGSFCLWLHPGRRKDALCESSLPFVLRSFNRLFQILIYTTLMSGPQALFFLHHHLEPNPILTTIIHLYSPPSSIVSFVSCL</sequence>